<evidence type="ECO:0000313" key="2">
    <source>
        <dbReference type="EMBL" id="PWQ94030.1"/>
    </source>
</evidence>
<comment type="caution">
    <text evidence="2">The sequence shown here is derived from an EMBL/GenBank/DDBJ whole genome shotgun (WGS) entry which is preliminary data.</text>
</comment>
<proteinExistence type="predicted"/>
<dbReference type="PANTHER" id="PTHR22946:SF0">
    <property type="entry name" value="DIENELACTONE HYDROLASE DOMAIN-CONTAINING PROTEIN"/>
    <property type="match status" value="1"/>
</dbReference>
<dbReference type="Pfam" id="PF01738">
    <property type="entry name" value="DLH"/>
    <property type="match status" value="1"/>
</dbReference>
<evidence type="ECO:0000259" key="1">
    <source>
        <dbReference type="Pfam" id="PF01738"/>
    </source>
</evidence>
<name>A0A317CCJ6_9GAMM</name>
<dbReference type="Gene3D" id="3.40.50.1820">
    <property type="entry name" value="alpha/beta hydrolase"/>
    <property type="match status" value="1"/>
</dbReference>
<keyword evidence="3" id="KW-1185">Reference proteome</keyword>
<evidence type="ECO:0000313" key="3">
    <source>
        <dbReference type="Proteomes" id="UP000245539"/>
    </source>
</evidence>
<sequence>MVIKKSIEYGDEHGHYEGLLVYPENATGKLPCVLVAPTVWGRTSLEETSANKLAEMGYLAMVVDLYGKGFDASTEAAAFGKMADFNADRQFLLSRMQLIYETARQLPQVDQDKIAGIGFCFGGKCLLDLACSGLSFAGAVSFHGVLDAPDFNRDQAISTPLLVLHGWDDPLAKPEAVLALAEELTQKGADWELDAYGHTGHAFMKPEASNRETGYFYHAEVADKAWVRMTGFLKEIFA</sequence>
<dbReference type="InterPro" id="IPR029058">
    <property type="entry name" value="AB_hydrolase_fold"/>
</dbReference>
<dbReference type="SUPFAM" id="SSF53474">
    <property type="entry name" value="alpha/beta-Hydrolases"/>
    <property type="match status" value="1"/>
</dbReference>
<dbReference type="EMBL" id="QGKM01000060">
    <property type="protein sequence ID" value="PWQ94030.1"/>
    <property type="molecule type" value="Genomic_DNA"/>
</dbReference>
<dbReference type="InterPro" id="IPR050261">
    <property type="entry name" value="FrsA_esterase"/>
</dbReference>
<dbReference type="InterPro" id="IPR002925">
    <property type="entry name" value="Dienelactn_hydro"/>
</dbReference>
<feature type="domain" description="Dienelactone hydrolase" evidence="1">
    <location>
        <begin position="17"/>
        <end position="236"/>
    </location>
</feature>
<accession>A0A317CCJ6</accession>
<reference evidence="2 3" key="1">
    <citation type="submission" date="2018-05" db="EMBL/GenBank/DDBJ databases">
        <title>Leucothrix arctica sp. nov., isolated from Arctic seawater.</title>
        <authorList>
            <person name="Choi A."/>
            <person name="Baek K."/>
        </authorList>
    </citation>
    <scope>NUCLEOTIDE SEQUENCE [LARGE SCALE GENOMIC DNA]</scope>
    <source>
        <strain evidence="2 3">JCM 18388</strain>
    </source>
</reference>
<dbReference type="GO" id="GO:0016787">
    <property type="term" value="F:hydrolase activity"/>
    <property type="evidence" value="ECO:0007669"/>
    <property type="project" value="InterPro"/>
</dbReference>
<dbReference type="RefSeq" id="WP_109838957.1">
    <property type="nucleotide sequence ID" value="NZ_QGKM01000060.1"/>
</dbReference>
<protein>
    <submittedName>
        <fullName evidence="2">Carboxymethylenebutenolidase</fullName>
    </submittedName>
</protein>
<gene>
    <name evidence="2" type="ORF">DKW60_17485</name>
</gene>
<dbReference type="Proteomes" id="UP000245539">
    <property type="component" value="Unassembled WGS sequence"/>
</dbReference>
<dbReference type="OrthoDB" id="9787933at2"/>
<dbReference type="PANTHER" id="PTHR22946">
    <property type="entry name" value="DIENELACTONE HYDROLASE DOMAIN-CONTAINING PROTEIN-RELATED"/>
    <property type="match status" value="1"/>
</dbReference>
<dbReference type="AlphaFoldDB" id="A0A317CCJ6"/>
<organism evidence="2 3">
    <name type="scientific">Leucothrix pacifica</name>
    <dbReference type="NCBI Taxonomy" id="1247513"/>
    <lineage>
        <taxon>Bacteria</taxon>
        <taxon>Pseudomonadati</taxon>
        <taxon>Pseudomonadota</taxon>
        <taxon>Gammaproteobacteria</taxon>
        <taxon>Thiotrichales</taxon>
        <taxon>Thiotrichaceae</taxon>
        <taxon>Leucothrix</taxon>
    </lineage>
</organism>